<feature type="domain" description="HEPN AbiU2-like" evidence="1">
    <location>
        <begin position="23"/>
        <end position="205"/>
    </location>
</feature>
<dbReference type="InterPro" id="IPR040704">
    <property type="entry name" value="HEPN_AbiU2"/>
</dbReference>
<dbReference type="AlphaFoldDB" id="A0ABC9TP56"/>
<sequence>MNNMEKQQAESIKKNLDFLWSCTRDANGYFHILQQFMENKGIYSAQMEISTAFYHFTFNAYALATFSEISRIYDKNSNTNFFTLIEKCKNNLGLLLKIRVENLKPNKENKEIDQEYLEQRFERLTRTIEELNPLFDNLKSQRDKIYAHNDSKSIDSIENVIKKHPISMEDMKQLVKCTTETLDWIYNVMAQRHLEPLPKNISDWKETLSRVKLE</sequence>
<dbReference type="EMBL" id="ATIR01000002">
    <property type="protein sequence ID" value="EPI12545.1"/>
    <property type="molecule type" value="Genomic_DNA"/>
</dbReference>
<comment type="caution">
    <text evidence="2">The sequence shown here is derived from an EMBL/GenBank/DDBJ whole genome shotgun (WGS) entry which is preliminary data.</text>
</comment>
<dbReference type="RefSeq" id="WP_016626857.1">
    <property type="nucleotide sequence ID" value="NZ_KE351797.1"/>
</dbReference>
<evidence type="ECO:0000313" key="2">
    <source>
        <dbReference type="EMBL" id="EPI12545.1"/>
    </source>
</evidence>
<organism evidence="2 3">
    <name type="scientific">Enterococcus faecalis RP2S-4</name>
    <dbReference type="NCBI Taxonomy" id="1244145"/>
    <lineage>
        <taxon>Bacteria</taxon>
        <taxon>Bacillati</taxon>
        <taxon>Bacillota</taxon>
        <taxon>Bacilli</taxon>
        <taxon>Lactobacillales</taxon>
        <taxon>Enterococcaceae</taxon>
        <taxon>Enterococcus</taxon>
    </lineage>
</organism>
<dbReference type="Pfam" id="PF18734">
    <property type="entry name" value="HEPN_AbiU2"/>
    <property type="match status" value="1"/>
</dbReference>
<reference evidence="2 3" key="1">
    <citation type="submission" date="2013-06" db="EMBL/GenBank/DDBJ databases">
        <authorList>
            <person name="Weinstock G."/>
            <person name="Sodergren E."/>
            <person name="Lobos E.A."/>
            <person name="Fulton L."/>
            <person name="Fulton R."/>
            <person name="Courtney L."/>
            <person name="Fronick C."/>
            <person name="O'Laughlin M."/>
            <person name="Godfrey J."/>
            <person name="Wilson R.M."/>
            <person name="Miner T."/>
            <person name="Farmer C."/>
            <person name="Delehaunty K."/>
            <person name="Cordes M."/>
            <person name="Minx P."/>
            <person name="Tomlinson C."/>
            <person name="Chen J."/>
            <person name="Wollam A."/>
            <person name="Pepin K.H."/>
            <person name="Bhonagiri V."/>
            <person name="Zhang X."/>
            <person name="Warren W."/>
            <person name="Mitreva M."/>
            <person name="Mardis E.R."/>
            <person name="Wilson R.K."/>
        </authorList>
    </citation>
    <scope>NUCLEOTIDE SEQUENCE [LARGE SCALE GENOMIC DNA]</scope>
    <source>
        <strain evidence="2 3">RP2S-4</strain>
    </source>
</reference>
<name>A0ABC9TP56_ENTFL</name>
<gene>
    <name evidence="2" type="ORF">D358_00021</name>
</gene>
<proteinExistence type="predicted"/>
<protein>
    <recommendedName>
        <fullName evidence="1">HEPN AbiU2-like domain-containing protein</fullName>
    </recommendedName>
</protein>
<accession>A0ABC9TP56</accession>
<evidence type="ECO:0000259" key="1">
    <source>
        <dbReference type="Pfam" id="PF18734"/>
    </source>
</evidence>
<evidence type="ECO:0000313" key="3">
    <source>
        <dbReference type="Proteomes" id="UP000015750"/>
    </source>
</evidence>
<dbReference type="Proteomes" id="UP000015750">
    <property type="component" value="Unassembled WGS sequence"/>
</dbReference>